<reference evidence="12 13" key="1">
    <citation type="journal article" date="2020" name="Nature">
        <title>Six reference-quality genomes reveal evolution of bat adaptations.</title>
        <authorList>
            <person name="Jebb D."/>
            <person name="Huang Z."/>
            <person name="Pippel M."/>
            <person name="Hughes G.M."/>
            <person name="Lavrichenko K."/>
            <person name="Devanna P."/>
            <person name="Winkler S."/>
            <person name="Jermiin L.S."/>
            <person name="Skirmuntt E.C."/>
            <person name="Katzourakis A."/>
            <person name="Burkitt-Gray L."/>
            <person name="Ray D.A."/>
            <person name="Sullivan K.A.M."/>
            <person name="Roscito J.G."/>
            <person name="Kirilenko B.M."/>
            <person name="Davalos L.M."/>
            <person name="Corthals A.P."/>
            <person name="Power M.L."/>
            <person name="Jones G."/>
            <person name="Ransome R.D."/>
            <person name="Dechmann D.K.N."/>
            <person name="Locatelli A.G."/>
            <person name="Puechmaille S.J."/>
            <person name="Fedrigo O."/>
            <person name="Jarvis E.D."/>
            <person name="Hiller M."/>
            <person name="Vernes S.C."/>
            <person name="Myers E.W."/>
            <person name="Teeling E.C."/>
        </authorList>
    </citation>
    <scope>NUCLEOTIDE SEQUENCE [LARGE SCALE GENOMIC DNA]</scope>
    <source>
        <strain evidence="12">MMolMol1</strain>
        <tissue evidence="12">Muscle</tissue>
    </source>
</reference>
<proteinExistence type="inferred from homology"/>
<dbReference type="GO" id="GO:0004859">
    <property type="term" value="F:phospholipase inhibitor activity"/>
    <property type="evidence" value="ECO:0007669"/>
    <property type="project" value="TreeGrafter"/>
</dbReference>
<dbReference type="GO" id="GO:0006869">
    <property type="term" value="P:lipid transport"/>
    <property type="evidence" value="ECO:0007669"/>
    <property type="project" value="UniProtKB-KW"/>
</dbReference>
<comment type="caution">
    <text evidence="12">The sequence shown here is derived from an EMBL/GenBank/DDBJ whole genome shotgun (WGS) entry which is preliminary data.</text>
</comment>
<evidence type="ECO:0000256" key="7">
    <source>
        <dbReference type="ARBA" id="ARBA00022729"/>
    </source>
</evidence>
<dbReference type="GO" id="GO:0050995">
    <property type="term" value="P:negative regulation of lipid catabolic process"/>
    <property type="evidence" value="ECO:0007669"/>
    <property type="project" value="TreeGrafter"/>
</dbReference>
<comment type="subcellular location">
    <subcellularLocation>
        <location evidence="2">Secreted</location>
    </subcellularLocation>
</comment>
<comment type="function">
    <text evidence="1">Inhibitor of lipoprotein binding to the low density lipoprotein (LDL) receptor, LDL receptor-related protein, and very low density lipoprotein (VLDL) receptor. Associates with high density lipoproteins (HDL) and the triacylglycerol-rich lipoproteins in the plasma and makes up about 10% of the protein of the VLDL and 2% of that of HDL. Appears to interfere directly with fatty acid uptake and is also the major plasma inhibitor of cholesteryl ester transfer protein (CETP). Binds free fatty acids and reduces their intracellular esterification. Modulates the interaction of APOE with beta-migrating VLDL and inhibits binding of beta-VLDL to the LDL receptor-related protein.</text>
</comment>
<feature type="chain" id="PRO_5029828918" description="Apolipoprotein C-I" evidence="11">
    <location>
        <begin position="27"/>
        <end position="81"/>
    </location>
</feature>
<dbReference type="Gene3D" id="4.10.260.30">
    <property type="entry name" value="Apolipoprotein C-I"/>
    <property type="match status" value="1"/>
</dbReference>
<gene>
    <name evidence="12" type="ORF">HJG59_000856</name>
</gene>
<dbReference type="Pfam" id="PF04691">
    <property type="entry name" value="ApoC-I"/>
    <property type="match status" value="1"/>
</dbReference>
<keyword evidence="5" id="KW-0813">Transport</keyword>
<keyword evidence="13" id="KW-1185">Reference proteome</keyword>
<evidence type="ECO:0000313" key="13">
    <source>
        <dbReference type="Proteomes" id="UP000550707"/>
    </source>
</evidence>
<evidence type="ECO:0000256" key="5">
    <source>
        <dbReference type="ARBA" id="ARBA00022448"/>
    </source>
</evidence>
<keyword evidence="8" id="KW-0445">Lipid transport</keyword>
<evidence type="ECO:0000313" key="12">
    <source>
        <dbReference type="EMBL" id="KAF6406104.1"/>
    </source>
</evidence>
<sequence>MRLTLSLPVLVVLLAVVLEGPAPAQAELSIPDSVKNFGSTVEKKILDAVDHIKKSDLPKKTWTWISETFSKARDKLKTTFS</sequence>
<dbReference type="GO" id="GO:0034364">
    <property type="term" value="C:high-density lipoprotein particle"/>
    <property type="evidence" value="ECO:0007669"/>
    <property type="project" value="TreeGrafter"/>
</dbReference>
<dbReference type="PANTHER" id="PTHR16565:SF2">
    <property type="entry name" value="APOLIPOPROTEIN C-I"/>
    <property type="match status" value="1"/>
</dbReference>
<dbReference type="InParanoid" id="A0A7J8C5G3"/>
<dbReference type="InterPro" id="IPR006781">
    <property type="entry name" value="ApoC-I"/>
</dbReference>
<dbReference type="Proteomes" id="UP000550707">
    <property type="component" value="Unassembled WGS sequence"/>
</dbReference>
<keyword evidence="7 11" id="KW-0732">Signal</keyword>
<evidence type="ECO:0000256" key="10">
    <source>
        <dbReference type="ARBA" id="ARBA00031177"/>
    </source>
</evidence>
<feature type="signal peptide" evidence="11">
    <location>
        <begin position="1"/>
        <end position="26"/>
    </location>
</feature>
<keyword evidence="6" id="KW-0964">Secreted</keyword>
<evidence type="ECO:0000256" key="6">
    <source>
        <dbReference type="ARBA" id="ARBA00022525"/>
    </source>
</evidence>
<keyword evidence="12" id="KW-0449">Lipoprotein</keyword>
<protein>
    <recommendedName>
        <fullName evidence="4">Apolipoprotein C-I</fullName>
    </recommendedName>
    <alternativeName>
        <fullName evidence="10">Apolipoprotein C1</fullName>
    </alternativeName>
</protein>
<evidence type="ECO:0000256" key="4">
    <source>
        <dbReference type="ARBA" id="ARBA00021680"/>
    </source>
</evidence>
<accession>A0A7J8C5G3</accession>
<name>A0A7J8C5G3_MOLMO</name>
<dbReference type="GO" id="GO:0034447">
    <property type="term" value="P:very-low-density lipoprotein particle clearance"/>
    <property type="evidence" value="ECO:0007669"/>
    <property type="project" value="TreeGrafter"/>
</dbReference>
<dbReference type="GO" id="GO:0042157">
    <property type="term" value="P:lipoprotein metabolic process"/>
    <property type="evidence" value="ECO:0007669"/>
    <property type="project" value="InterPro"/>
</dbReference>
<dbReference type="GO" id="GO:0010916">
    <property type="term" value="P:negative regulation of very-low-density lipoprotein particle clearance"/>
    <property type="evidence" value="ECO:0007669"/>
    <property type="project" value="TreeGrafter"/>
</dbReference>
<dbReference type="GO" id="GO:0005504">
    <property type="term" value="F:fatty acid binding"/>
    <property type="evidence" value="ECO:0007669"/>
    <property type="project" value="TreeGrafter"/>
</dbReference>
<dbReference type="GO" id="GO:0032375">
    <property type="term" value="P:negative regulation of cholesterol transport"/>
    <property type="evidence" value="ECO:0007669"/>
    <property type="project" value="TreeGrafter"/>
</dbReference>
<dbReference type="GO" id="GO:0034361">
    <property type="term" value="C:very-low-density lipoprotein particle"/>
    <property type="evidence" value="ECO:0007669"/>
    <property type="project" value="UniProtKB-KW"/>
</dbReference>
<dbReference type="InterPro" id="IPR043081">
    <property type="entry name" value="ApoC-1_sf"/>
</dbReference>
<dbReference type="OrthoDB" id="8941712at2759"/>
<dbReference type="AlphaFoldDB" id="A0A7J8C5G3"/>
<dbReference type="PANTHER" id="PTHR16565">
    <property type="entry name" value="APOLIPOPROTEIN C-I"/>
    <property type="match status" value="1"/>
</dbReference>
<evidence type="ECO:0000256" key="2">
    <source>
        <dbReference type="ARBA" id="ARBA00004613"/>
    </source>
</evidence>
<organism evidence="12 13">
    <name type="scientific">Molossus molossus</name>
    <name type="common">Pallas' mastiff bat</name>
    <name type="synonym">Vespertilio molossus</name>
    <dbReference type="NCBI Taxonomy" id="27622"/>
    <lineage>
        <taxon>Eukaryota</taxon>
        <taxon>Metazoa</taxon>
        <taxon>Chordata</taxon>
        <taxon>Craniata</taxon>
        <taxon>Vertebrata</taxon>
        <taxon>Euteleostomi</taxon>
        <taxon>Mammalia</taxon>
        <taxon>Eutheria</taxon>
        <taxon>Laurasiatheria</taxon>
        <taxon>Chiroptera</taxon>
        <taxon>Yangochiroptera</taxon>
        <taxon>Molossidae</taxon>
        <taxon>Molossus</taxon>
    </lineage>
</organism>
<evidence type="ECO:0000256" key="3">
    <source>
        <dbReference type="ARBA" id="ARBA00009204"/>
    </source>
</evidence>
<dbReference type="GO" id="GO:0006641">
    <property type="term" value="P:triglyceride metabolic process"/>
    <property type="evidence" value="ECO:0007669"/>
    <property type="project" value="TreeGrafter"/>
</dbReference>
<evidence type="ECO:0000256" key="8">
    <source>
        <dbReference type="ARBA" id="ARBA00023055"/>
    </source>
</evidence>
<dbReference type="EMBL" id="JACASF010000021">
    <property type="protein sequence ID" value="KAF6406104.1"/>
    <property type="molecule type" value="Genomic_DNA"/>
</dbReference>
<evidence type="ECO:0000256" key="9">
    <source>
        <dbReference type="ARBA" id="ARBA00023313"/>
    </source>
</evidence>
<evidence type="ECO:0000256" key="1">
    <source>
        <dbReference type="ARBA" id="ARBA00003248"/>
    </source>
</evidence>
<keyword evidence="9" id="KW-0850">VLDL</keyword>
<evidence type="ECO:0000256" key="11">
    <source>
        <dbReference type="SAM" id="SignalP"/>
    </source>
</evidence>
<comment type="similarity">
    <text evidence="3">Belongs to the apolipoprotein C1 family.</text>
</comment>